<dbReference type="EMBL" id="RKHG01000001">
    <property type="protein sequence ID" value="ROR53885.1"/>
    <property type="molecule type" value="Genomic_DNA"/>
</dbReference>
<proteinExistence type="inferred from homology"/>
<dbReference type="PANTHER" id="PTHR33393">
    <property type="entry name" value="POLYGLUTAMINE SYNTHESIS ACCESSORY PROTEIN RV0574C-RELATED"/>
    <property type="match status" value="1"/>
</dbReference>
<name>A0A3N1ZSP1_9ACTN</name>
<organism evidence="4 5">
    <name type="scientific">Luteococcus japonicus</name>
    <dbReference type="NCBI Taxonomy" id="33984"/>
    <lineage>
        <taxon>Bacteria</taxon>
        <taxon>Bacillati</taxon>
        <taxon>Actinomycetota</taxon>
        <taxon>Actinomycetes</taxon>
        <taxon>Propionibacteriales</taxon>
        <taxon>Propionibacteriaceae</taxon>
        <taxon>Luteococcus</taxon>
    </lineage>
</organism>
<evidence type="ECO:0000313" key="5">
    <source>
        <dbReference type="Proteomes" id="UP000275749"/>
    </source>
</evidence>
<dbReference type="Gene3D" id="3.60.21.10">
    <property type="match status" value="1"/>
</dbReference>
<accession>A0A3N1ZSP1</accession>
<sequence length="376" mass="40171">MTACHQAPTQTPQQPLEQSTAPSSTSSTSARPRKASVVMNGDLLWHNTLWFGAHEDAVTAGRRGSQEMDFGPTLAALKGVVAGADLAICHNEVPTAPPGGPYHSYPAFSAPPQTLRAVKDLGYDLCTTASNHSLDQGYDGLKRTLDQMDALGLQHVGTARSAREADTPVIHTTPGGVRIAVVEGAYGTNGIPVPATRPWVWAGIEQASLLRRARAARQAGAEIVLVAVHGGDEYRAQPNQQQRALAEALTASDDVGLVYGHHVHVVQPITRVNGKWVVYGLGNLVAQHLTSVPRAQEGITTRFTFVQGPTGRFTVGTAEYFPTLTTHYSPGAPARVLLVNQQLKAGFDDRERLVQARAHTAESVNLLTANKGLTQR</sequence>
<dbReference type="Proteomes" id="UP000275749">
    <property type="component" value="Unassembled WGS sequence"/>
</dbReference>
<feature type="compositionally biased region" description="Polar residues" evidence="2">
    <location>
        <begin position="7"/>
        <end position="18"/>
    </location>
</feature>
<gene>
    <name evidence="4" type="ORF">EDD41_1061</name>
</gene>
<dbReference type="InterPro" id="IPR029052">
    <property type="entry name" value="Metallo-depent_PP-like"/>
</dbReference>
<feature type="domain" description="Capsule synthesis protein CapA" evidence="3">
    <location>
        <begin position="36"/>
        <end position="288"/>
    </location>
</feature>
<dbReference type="PANTHER" id="PTHR33393:SF13">
    <property type="entry name" value="PGA BIOSYNTHESIS PROTEIN CAPA"/>
    <property type="match status" value="1"/>
</dbReference>
<dbReference type="SUPFAM" id="SSF56300">
    <property type="entry name" value="Metallo-dependent phosphatases"/>
    <property type="match status" value="1"/>
</dbReference>
<protein>
    <submittedName>
        <fullName evidence="4">Poly-gamma-glutamate synthesis protein (Capsule biosynthesis protein)</fullName>
    </submittedName>
</protein>
<dbReference type="AlphaFoldDB" id="A0A3N1ZSP1"/>
<dbReference type="Pfam" id="PF09587">
    <property type="entry name" value="PGA_cap"/>
    <property type="match status" value="1"/>
</dbReference>
<feature type="compositionally biased region" description="Low complexity" evidence="2">
    <location>
        <begin position="19"/>
        <end position="30"/>
    </location>
</feature>
<reference evidence="4 5" key="1">
    <citation type="submission" date="2018-11" db="EMBL/GenBank/DDBJ databases">
        <title>Sequencing the genomes of 1000 actinobacteria strains.</title>
        <authorList>
            <person name="Klenk H.-P."/>
        </authorList>
    </citation>
    <scope>NUCLEOTIDE SEQUENCE [LARGE SCALE GENOMIC DNA]</scope>
    <source>
        <strain evidence="4 5">DSM 10546</strain>
    </source>
</reference>
<feature type="region of interest" description="Disordered" evidence="2">
    <location>
        <begin position="1"/>
        <end position="33"/>
    </location>
</feature>
<comment type="similarity">
    <text evidence="1">Belongs to the CapA family.</text>
</comment>
<evidence type="ECO:0000259" key="3">
    <source>
        <dbReference type="SMART" id="SM00854"/>
    </source>
</evidence>
<dbReference type="InterPro" id="IPR052169">
    <property type="entry name" value="CW_Biosynth-Accessory"/>
</dbReference>
<comment type="caution">
    <text evidence="4">The sequence shown here is derived from an EMBL/GenBank/DDBJ whole genome shotgun (WGS) entry which is preliminary data.</text>
</comment>
<dbReference type="InterPro" id="IPR019079">
    <property type="entry name" value="Capsule_synth_CapA"/>
</dbReference>
<evidence type="ECO:0000313" key="4">
    <source>
        <dbReference type="EMBL" id="ROR53885.1"/>
    </source>
</evidence>
<dbReference type="CDD" id="cd07381">
    <property type="entry name" value="MPP_CapA"/>
    <property type="match status" value="1"/>
</dbReference>
<evidence type="ECO:0000256" key="1">
    <source>
        <dbReference type="ARBA" id="ARBA00005662"/>
    </source>
</evidence>
<evidence type="ECO:0000256" key="2">
    <source>
        <dbReference type="SAM" id="MobiDB-lite"/>
    </source>
</evidence>
<dbReference type="SMART" id="SM00854">
    <property type="entry name" value="PGA_cap"/>
    <property type="match status" value="1"/>
</dbReference>